<dbReference type="InterPro" id="IPR020843">
    <property type="entry name" value="ER"/>
</dbReference>
<dbReference type="EMBL" id="JAICBX010000003">
    <property type="protein sequence ID" value="MBW8638894.1"/>
    <property type="molecule type" value="Genomic_DNA"/>
</dbReference>
<dbReference type="SUPFAM" id="SSF51735">
    <property type="entry name" value="NAD(P)-binding Rossmann-fold domains"/>
    <property type="match status" value="1"/>
</dbReference>
<name>A0AAE2ZMY6_9HYPH</name>
<keyword evidence="3" id="KW-1185">Reference proteome</keyword>
<proteinExistence type="predicted"/>
<accession>A0AAE2ZMY6</accession>
<dbReference type="InterPro" id="IPR013149">
    <property type="entry name" value="ADH-like_C"/>
</dbReference>
<evidence type="ECO:0000313" key="3">
    <source>
        <dbReference type="Proteomes" id="UP001196509"/>
    </source>
</evidence>
<reference evidence="2" key="1">
    <citation type="submission" date="2021-08" db="EMBL/GenBank/DDBJ databases">
        <title>Hoeflea bacterium WL0058 sp. nov., isolated from the sediment.</title>
        <authorList>
            <person name="Wang L."/>
            <person name="Zhang D."/>
        </authorList>
    </citation>
    <scope>NUCLEOTIDE SEQUENCE</scope>
    <source>
        <strain evidence="2">WL0058</strain>
    </source>
</reference>
<comment type="caution">
    <text evidence="2">The sequence shown here is derived from an EMBL/GenBank/DDBJ whole genome shotgun (WGS) entry which is preliminary data.</text>
</comment>
<protein>
    <submittedName>
        <fullName evidence="2">Zinc-binding dehydrogenase</fullName>
    </submittedName>
</protein>
<dbReference type="InterPro" id="IPR036291">
    <property type="entry name" value="NAD(P)-bd_dom_sf"/>
</dbReference>
<organism evidence="2 3">
    <name type="scientific">Flavimaribacter sediminis</name>
    <dbReference type="NCBI Taxonomy" id="2865987"/>
    <lineage>
        <taxon>Bacteria</taxon>
        <taxon>Pseudomonadati</taxon>
        <taxon>Pseudomonadota</taxon>
        <taxon>Alphaproteobacteria</taxon>
        <taxon>Hyphomicrobiales</taxon>
        <taxon>Rhizobiaceae</taxon>
        <taxon>Flavimaribacter</taxon>
    </lineage>
</organism>
<dbReference type="SMART" id="SM00829">
    <property type="entry name" value="PKS_ER"/>
    <property type="match status" value="1"/>
</dbReference>
<gene>
    <name evidence="2" type="ORF">K1W69_16985</name>
</gene>
<feature type="domain" description="Enoyl reductase (ER)" evidence="1">
    <location>
        <begin position="13"/>
        <end position="330"/>
    </location>
</feature>
<dbReference type="AlphaFoldDB" id="A0AAE2ZMY6"/>
<dbReference type="Pfam" id="PF00107">
    <property type="entry name" value="ADH_zinc_N"/>
    <property type="match status" value="1"/>
</dbReference>
<dbReference type="Gene3D" id="3.90.180.10">
    <property type="entry name" value="Medium-chain alcohol dehydrogenases, catalytic domain"/>
    <property type="match status" value="1"/>
</dbReference>
<sequence length="334" mass="36883">MMPRAWLLHDYKGYESLSLEDVALEEPGEGEIRLAVEAFALNWGDMDLMWDRYSFSFPEFPARVGIEAAGIVDAIGPGVEGVKLGERMGTLPYFYGNRGASTESLVIDQRFVAKAPEGLSAVESASIWMQYMTAFFPLGEVSRVGPGSHVLVTAATSTAGAAALQIGKILGANMIGTTRFERNTDYLKEMGANHVIVTGEETEIAAAIDHMTDSHGVDAVFDPVGASLIHRYSPALARDSRIFFYGTLDEQFPSLPIIDMFQKNAVFHPYSLFNYVENPETCRRGMDFVYEMIGSGRLAPSIDRVYPMEEYKEAFDYLSKPREKHGKVVVTTGI</sequence>
<dbReference type="Pfam" id="PF08240">
    <property type="entry name" value="ADH_N"/>
    <property type="match status" value="1"/>
</dbReference>
<dbReference type="InterPro" id="IPR051397">
    <property type="entry name" value="Zn-ADH-like_protein"/>
</dbReference>
<dbReference type="Gene3D" id="3.40.50.720">
    <property type="entry name" value="NAD(P)-binding Rossmann-like Domain"/>
    <property type="match status" value="1"/>
</dbReference>
<dbReference type="SUPFAM" id="SSF50129">
    <property type="entry name" value="GroES-like"/>
    <property type="match status" value="1"/>
</dbReference>
<evidence type="ECO:0000313" key="2">
    <source>
        <dbReference type="EMBL" id="MBW8638894.1"/>
    </source>
</evidence>
<dbReference type="PANTHER" id="PTHR43677:SF4">
    <property type="entry name" value="QUINONE OXIDOREDUCTASE-LIKE PROTEIN 2"/>
    <property type="match status" value="1"/>
</dbReference>
<dbReference type="InterPro" id="IPR013154">
    <property type="entry name" value="ADH-like_N"/>
</dbReference>
<evidence type="ECO:0000259" key="1">
    <source>
        <dbReference type="SMART" id="SM00829"/>
    </source>
</evidence>
<dbReference type="PANTHER" id="PTHR43677">
    <property type="entry name" value="SHORT-CHAIN DEHYDROGENASE/REDUCTASE"/>
    <property type="match status" value="1"/>
</dbReference>
<dbReference type="Proteomes" id="UP001196509">
    <property type="component" value="Unassembled WGS sequence"/>
</dbReference>
<dbReference type="RefSeq" id="WP_220229615.1">
    <property type="nucleotide sequence ID" value="NZ_JAICBX010000003.1"/>
</dbReference>
<dbReference type="InterPro" id="IPR011032">
    <property type="entry name" value="GroES-like_sf"/>
</dbReference>
<dbReference type="GO" id="GO:0016491">
    <property type="term" value="F:oxidoreductase activity"/>
    <property type="evidence" value="ECO:0007669"/>
    <property type="project" value="InterPro"/>
</dbReference>